<dbReference type="PANTHER" id="PTHR37944:SF1">
    <property type="entry name" value="PORIN B"/>
    <property type="match status" value="1"/>
</dbReference>
<evidence type="ECO:0000256" key="1">
    <source>
        <dbReference type="ARBA" id="ARBA00008769"/>
    </source>
</evidence>
<sequence>MSLAIARTLCRASGLSATAIAASFLSVPAIAQESLDGAADAGQAQAPDAQAPDAQAPDAQAPTEAAVLPRDPAIAPRTQADDEAAKFRHFDELAEPGLTTSVPGAADSVLRDTGGFRSWLAERDIGLQARISVVGVYNPLETGQPRSPQRYNGQRPTLQFQATNVIATIGLNKVGLPNSRLILGYNSQLTSFDPNGKNTVGIRNLAFYQSFADRKIELKFGIMPNYYEFVGLFAGGSPILSSGLTGLIPIQAGLSADPASTPTANLTFHFKKGTYVKLGVQRSTAPAGTNYELDHNGPGVALTMKGAGPLGIAEVGVKRAASPSGKQIWVRAGAMYNDSDYTRFDGRGTSANQTLYGAADFQLTQPDVTRPGKGFYAGASVFWAPDDVNTMTQFYEGRIYQIAPFASRPLDSAALRVGYTKYSPDAIRSNRARGLHANDHQFSVTGSYTFHVTNGLYLTPAAAYLKNPSFIGRFKDALNLSGTIYLLL</sequence>
<protein>
    <submittedName>
        <fullName evidence="4">Uncharacterized protein</fullName>
    </submittedName>
</protein>
<dbReference type="EMBL" id="QFPX01000015">
    <property type="protein sequence ID" value="PZQ53425.1"/>
    <property type="molecule type" value="Genomic_DNA"/>
</dbReference>
<dbReference type="Pfam" id="PF04966">
    <property type="entry name" value="OprB"/>
    <property type="match status" value="1"/>
</dbReference>
<name>A0A2W5NRV9_9SPHN</name>
<evidence type="ECO:0000313" key="5">
    <source>
        <dbReference type="Proteomes" id="UP000249082"/>
    </source>
</evidence>
<evidence type="ECO:0000313" key="4">
    <source>
        <dbReference type="EMBL" id="PZQ53425.1"/>
    </source>
</evidence>
<gene>
    <name evidence="4" type="ORF">DI555_16565</name>
</gene>
<accession>A0A2W5NRV9</accession>
<dbReference type="InterPro" id="IPR038673">
    <property type="entry name" value="OprB_sf"/>
</dbReference>
<evidence type="ECO:0000256" key="3">
    <source>
        <dbReference type="SAM" id="MobiDB-lite"/>
    </source>
</evidence>
<feature type="compositionally biased region" description="Low complexity" evidence="3">
    <location>
        <begin position="38"/>
        <end position="62"/>
    </location>
</feature>
<evidence type="ECO:0000256" key="2">
    <source>
        <dbReference type="RuleBase" id="RU363072"/>
    </source>
</evidence>
<proteinExistence type="inferred from homology"/>
<dbReference type="GO" id="GO:0016020">
    <property type="term" value="C:membrane"/>
    <property type="evidence" value="ECO:0007669"/>
    <property type="project" value="InterPro"/>
</dbReference>
<dbReference type="InterPro" id="IPR052932">
    <property type="entry name" value="OprB_Porin"/>
</dbReference>
<dbReference type="Gene3D" id="2.40.160.180">
    <property type="entry name" value="Carbohydrate-selective porin OprB"/>
    <property type="match status" value="1"/>
</dbReference>
<organism evidence="4 5">
    <name type="scientific">Novosphingobium pentaromativorans</name>
    <dbReference type="NCBI Taxonomy" id="205844"/>
    <lineage>
        <taxon>Bacteria</taxon>
        <taxon>Pseudomonadati</taxon>
        <taxon>Pseudomonadota</taxon>
        <taxon>Alphaproteobacteria</taxon>
        <taxon>Sphingomonadales</taxon>
        <taxon>Sphingomonadaceae</taxon>
        <taxon>Novosphingobium</taxon>
    </lineage>
</organism>
<dbReference type="AlphaFoldDB" id="A0A2W5NRV9"/>
<feature type="chain" id="PRO_5015800572" evidence="2">
    <location>
        <begin position="32"/>
        <end position="488"/>
    </location>
</feature>
<comment type="similarity">
    <text evidence="1 2">Belongs to the OprB family.</text>
</comment>
<reference evidence="4 5" key="1">
    <citation type="submission" date="2017-08" db="EMBL/GenBank/DDBJ databases">
        <title>Infants hospitalized years apart are colonized by the same room-sourced microbial strains.</title>
        <authorList>
            <person name="Brooks B."/>
            <person name="Olm M.R."/>
            <person name="Firek B.A."/>
            <person name="Baker R."/>
            <person name="Thomas B.C."/>
            <person name="Morowitz M.J."/>
            <person name="Banfield J.F."/>
        </authorList>
    </citation>
    <scope>NUCLEOTIDE SEQUENCE [LARGE SCALE GENOMIC DNA]</scope>
    <source>
        <strain evidence="4">S2_005_002_R2_33</strain>
    </source>
</reference>
<keyword evidence="2" id="KW-0732">Signal</keyword>
<comment type="caution">
    <text evidence="4">The sequence shown here is derived from an EMBL/GenBank/DDBJ whole genome shotgun (WGS) entry which is preliminary data.</text>
</comment>
<dbReference type="PANTHER" id="PTHR37944">
    <property type="entry name" value="PORIN B"/>
    <property type="match status" value="1"/>
</dbReference>
<feature type="signal peptide" evidence="2">
    <location>
        <begin position="1"/>
        <end position="31"/>
    </location>
</feature>
<dbReference type="GO" id="GO:0015288">
    <property type="term" value="F:porin activity"/>
    <property type="evidence" value="ECO:0007669"/>
    <property type="project" value="InterPro"/>
</dbReference>
<dbReference type="InterPro" id="IPR007049">
    <property type="entry name" value="Carb-sel_porin_OprB"/>
</dbReference>
<feature type="region of interest" description="Disordered" evidence="3">
    <location>
        <begin position="38"/>
        <end position="68"/>
    </location>
</feature>
<dbReference type="Proteomes" id="UP000249082">
    <property type="component" value="Unassembled WGS sequence"/>
</dbReference>
<dbReference type="GO" id="GO:0008643">
    <property type="term" value="P:carbohydrate transport"/>
    <property type="evidence" value="ECO:0007669"/>
    <property type="project" value="InterPro"/>
</dbReference>